<dbReference type="Gene3D" id="3.30.160.390">
    <property type="entry name" value="Integrase, DNA-binding domain"/>
    <property type="match status" value="1"/>
</dbReference>
<dbReference type="Pfam" id="PF13356">
    <property type="entry name" value="Arm-DNA-bind_3"/>
    <property type="match status" value="1"/>
</dbReference>
<keyword evidence="2" id="KW-0229">DNA integration</keyword>
<feature type="domain" description="Tyr recombinase" evidence="6">
    <location>
        <begin position="207"/>
        <end position="386"/>
    </location>
</feature>
<dbReference type="AlphaFoldDB" id="A0A1G8LDQ9"/>
<dbReference type="GO" id="GO:0006310">
    <property type="term" value="P:DNA recombination"/>
    <property type="evidence" value="ECO:0007669"/>
    <property type="project" value="UniProtKB-KW"/>
</dbReference>
<evidence type="ECO:0000256" key="1">
    <source>
        <dbReference type="ARBA" id="ARBA00008857"/>
    </source>
</evidence>
<comment type="similarity">
    <text evidence="1">Belongs to the 'phage' integrase family.</text>
</comment>
<dbReference type="EMBL" id="FNEE01000002">
    <property type="protein sequence ID" value="SDI53766.1"/>
    <property type="molecule type" value="Genomic_DNA"/>
</dbReference>
<dbReference type="Proteomes" id="UP000198894">
    <property type="component" value="Unassembled WGS sequence"/>
</dbReference>
<dbReference type="InterPro" id="IPR013762">
    <property type="entry name" value="Integrase-like_cat_sf"/>
</dbReference>
<evidence type="ECO:0000313" key="8">
    <source>
        <dbReference type="EMBL" id="SDI53766.1"/>
    </source>
</evidence>
<dbReference type="Gene3D" id="1.10.443.10">
    <property type="entry name" value="Intergrase catalytic core"/>
    <property type="match status" value="1"/>
</dbReference>
<evidence type="ECO:0000256" key="5">
    <source>
        <dbReference type="PROSITE-ProRule" id="PRU01248"/>
    </source>
</evidence>
<dbReference type="InterPro" id="IPR050808">
    <property type="entry name" value="Phage_Integrase"/>
</dbReference>
<dbReference type="InterPro" id="IPR044068">
    <property type="entry name" value="CB"/>
</dbReference>
<dbReference type="InterPro" id="IPR011010">
    <property type="entry name" value="DNA_brk_join_enz"/>
</dbReference>
<proteinExistence type="inferred from homology"/>
<dbReference type="Gene3D" id="1.10.150.130">
    <property type="match status" value="1"/>
</dbReference>
<feature type="domain" description="Core-binding (CB)" evidence="7">
    <location>
        <begin position="104"/>
        <end position="186"/>
    </location>
</feature>
<keyword evidence="3 5" id="KW-0238">DNA-binding</keyword>
<dbReference type="SUPFAM" id="SSF56349">
    <property type="entry name" value="DNA breaking-rejoining enzymes"/>
    <property type="match status" value="1"/>
</dbReference>
<dbReference type="GO" id="GO:0015074">
    <property type="term" value="P:DNA integration"/>
    <property type="evidence" value="ECO:0007669"/>
    <property type="project" value="UniProtKB-KW"/>
</dbReference>
<evidence type="ECO:0000259" key="6">
    <source>
        <dbReference type="PROSITE" id="PS51898"/>
    </source>
</evidence>
<dbReference type="CDD" id="cd00801">
    <property type="entry name" value="INT_P4_C"/>
    <property type="match status" value="1"/>
</dbReference>
<accession>A0A1G8LDQ9</accession>
<keyword evidence="9" id="KW-1185">Reference proteome</keyword>
<dbReference type="GO" id="GO:0003677">
    <property type="term" value="F:DNA binding"/>
    <property type="evidence" value="ECO:0007669"/>
    <property type="project" value="UniProtKB-UniRule"/>
</dbReference>
<dbReference type="PANTHER" id="PTHR30629">
    <property type="entry name" value="PROPHAGE INTEGRASE"/>
    <property type="match status" value="1"/>
</dbReference>
<dbReference type="InterPro" id="IPR025166">
    <property type="entry name" value="Integrase_DNA_bind_dom"/>
</dbReference>
<dbReference type="Pfam" id="PF00589">
    <property type="entry name" value="Phage_integrase"/>
    <property type="match status" value="1"/>
</dbReference>
<dbReference type="PANTHER" id="PTHR30629:SF2">
    <property type="entry name" value="PROPHAGE INTEGRASE INTS-RELATED"/>
    <property type="match status" value="1"/>
</dbReference>
<gene>
    <name evidence="8" type="ORF">SAMN05428953_102214</name>
</gene>
<dbReference type="InterPro" id="IPR010998">
    <property type="entry name" value="Integrase_recombinase_N"/>
</dbReference>
<dbReference type="RefSeq" id="WP_091591139.1">
    <property type="nucleotide sequence ID" value="NZ_FNEE01000002.1"/>
</dbReference>
<dbReference type="InterPro" id="IPR002104">
    <property type="entry name" value="Integrase_catalytic"/>
</dbReference>
<protein>
    <submittedName>
        <fullName evidence="8">Site-specific recombinase XerD</fullName>
    </submittedName>
</protein>
<evidence type="ECO:0000313" key="9">
    <source>
        <dbReference type="Proteomes" id="UP000198894"/>
    </source>
</evidence>
<evidence type="ECO:0000256" key="4">
    <source>
        <dbReference type="ARBA" id="ARBA00023172"/>
    </source>
</evidence>
<organism evidence="8 9">
    <name type="scientific">Mesorhizobium muleiense</name>
    <dbReference type="NCBI Taxonomy" id="1004279"/>
    <lineage>
        <taxon>Bacteria</taxon>
        <taxon>Pseudomonadati</taxon>
        <taxon>Pseudomonadota</taxon>
        <taxon>Alphaproteobacteria</taxon>
        <taxon>Hyphomicrobiales</taxon>
        <taxon>Phyllobacteriaceae</taxon>
        <taxon>Mesorhizobium</taxon>
    </lineage>
</organism>
<reference evidence="9" key="1">
    <citation type="submission" date="2016-10" db="EMBL/GenBank/DDBJ databases">
        <authorList>
            <person name="Varghese N."/>
            <person name="Submissions S."/>
        </authorList>
    </citation>
    <scope>NUCLEOTIDE SEQUENCE [LARGE SCALE GENOMIC DNA]</scope>
    <source>
        <strain evidence="9">CGMCC 1.11022</strain>
    </source>
</reference>
<name>A0A1G8LDQ9_9HYPH</name>
<dbReference type="InterPro" id="IPR038488">
    <property type="entry name" value="Integrase_DNA-bd_sf"/>
</dbReference>
<evidence type="ECO:0000259" key="7">
    <source>
        <dbReference type="PROSITE" id="PS51900"/>
    </source>
</evidence>
<sequence>MPLLKLSDAAVASFRPTSDDVWLWDTQLSGFACRIRDLKKGTSRAWYIAWQFGGKGQKMWLGDIPGMPCKTAREEAGRHLSRARLGDNPLAAKREEAARIKAQVRFGEPIEPFLTYQKNEKGNRPGSLANQRRHLTKYCREWHKVPLDEIDGAKVKALRDRIRQEVGLPTAIVLVSSISAFFTWCMEEGLAKANPVIGIRKMPLPESRDRVLDADEIVEVWDAASVDDSIGNKIIKLLLLLGLRRNEVANADWSEFDLDKALWVIPAERMKAKMEHRVPLSAQALALLPERPEKGGPVFGLFSSFSFTKAELDRQIAKARKAAGVTKPMTPWRIHDLRRSMATHMGETLGILPHVIEECLSHRSYRSGVASVYNRSTYEPQKRQALTKWGDYIEALADGTVVEMKRSA</sequence>
<dbReference type="PROSITE" id="PS51900">
    <property type="entry name" value="CB"/>
    <property type="match status" value="1"/>
</dbReference>
<evidence type="ECO:0000256" key="3">
    <source>
        <dbReference type="ARBA" id="ARBA00023125"/>
    </source>
</evidence>
<evidence type="ECO:0000256" key="2">
    <source>
        <dbReference type="ARBA" id="ARBA00022908"/>
    </source>
</evidence>
<dbReference type="PROSITE" id="PS51898">
    <property type="entry name" value="TYR_RECOMBINASE"/>
    <property type="match status" value="1"/>
</dbReference>
<keyword evidence="4" id="KW-0233">DNA recombination</keyword>